<feature type="coiled-coil region" evidence="1">
    <location>
        <begin position="37"/>
        <end position="71"/>
    </location>
</feature>
<feature type="region of interest" description="Disordered" evidence="2">
    <location>
        <begin position="266"/>
        <end position="420"/>
    </location>
</feature>
<sequence>MGLARANDVAPKKAGKKKAAPAPIDYASIEHPYVVLLNKKLRSLKKKQEKIKSLEESIAGSNKTLNEQQLEVLANKPFVEKMAAELESLRAVFVETLTNPEAAPAEEPTSTETEEPAPVESTAQVAMVEDKIPATTADVVVEPEVVVVAATEEEKLEYVAEILKLLHAVSLHQALGHDVPIALDYFVKVLVGGTRPPAEVSFAENLAESMEEAKRFLTKSEKVLACDMSYQDLRDAVDRLVNPVRAAEPPAPEFTINFFAEPDEPAAQETNTVPEDEKAVATDDVATPDTTETPEPVVEVAPKSFAAATSSKRPNSGNRRRNNSPRNNATTTAPPAEGTEKPKAPRRQYKPKATPDAAASPAAPVDAAPKPRGPRPSSGNANKPSSSSPSPTGEGAKSGGAKAPRRSRQRGGPKKESETP</sequence>
<dbReference type="PANTHER" id="PTHR37736">
    <property type="entry name" value="GLYCINE-RICH PROTEIN"/>
    <property type="match status" value="1"/>
</dbReference>
<reference evidence="3 4" key="1">
    <citation type="journal article" date="2014" name="Genome Biol. Evol.">
        <title>The secreted proteins of Achlya hypogyna and Thraustotheca clavata identify the ancestral oomycete secretome and reveal gene acquisitions by horizontal gene transfer.</title>
        <authorList>
            <person name="Misner I."/>
            <person name="Blouin N."/>
            <person name="Leonard G."/>
            <person name="Richards T.A."/>
            <person name="Lane C.E."/>
        </authorList>
    </citation>
    <scope>NUCLEOTIDE SEQUENCE [LARGE SCALE GENOMIC DNA]</scope>
    <source>
        <strain evidence="3 4">ATCC 48635</strain>
    </source>
</reference>
<gene>
    <name evidence="3" type="ORF">ACHHYP_08677</name>
</gene>
<protein>
    <submittedName>
        <fullName evidence="3">Uncharacterized protein</fullName>
    </submittedName>
</protein>
<dbReference type="EMBL" id="JNBR01000085">
    <property type="protein sequence ID" value="OQR98368.1"/>
    <property type="molecule type" value="Genomic_DNA"/>
</dbReference>
<keyword evidence="1" id="KW-0175">Coiled coil</keyword>
<comment type="caution">
    <text evidence="3">The sequence shown here is derived from an EMBL/GenBank/DDBJ whole genome shotgun (WGS) entry which is preliminary data.</text>
</comment>
<feature type="compositionally biased region" description="Basic residues" evidence="2">
    <location>
        <begin position="403"/>
        <end position="412"/>
    </location>
</feature>
<dbReference type="Proteomes" id="UP000243579">
    <property type="component" value="Unassembled WGS sequence"/>
</dbReference>
<dbReference type="OrthoDB" id="69150at2759"/>
<feature type="compositionally biased region" description="Low complexity" evidence="2">
    <location>
        <begin position="100"/>
        <end position="111"/>
    </location>
</feature>
<dbReference type="AlphaFoldDB" id="A0A1V9ZK54"/>
<feature type="region of interest" description="Disordered" evidence="2">
    <location>
        <begin position="1"/>
        <end position="21"/>
    </location>
</feature>
<feature type="compositionally biased region" description="Low complexity" evidence="2">
    <location>
        <begin position="351"/>
        <end position="391"/>
    </location>
</feature>
<evidence type="ECO:0000256" key="2">
    <source>
        <dbReference type="SAM" id="MobiDB-lite"/>
    </source>
</evidence>
<proteinExistence type="predicted"/>
<feature type="compositionally biased region" description="Low complexity" evidence="2">
    <location>
        <begin position="282"/>
        <end position="302"/>
    </location>
</feature>
<evidence type="ECO:0000313" key="4">
    <source>
        <dbReference type="Proteomes" id="UP000243579"/>
    </source>
</evidence>
<name>A0A1V9ZK54_ACHHY</name>
<feature type="compositionally biased region" description="Low complexity" evidence="2">
    <location>
        <begin position="324"/>
        <end position="337"/>
    </location>
</feature>
<evidence type="ECO:0000256" key="1">
    <source>
        <dbReference type="SAM" id="Coils"/>
    </source>
</evidence>
<organism evidence="3 4">
    <name type="scientific">Achlya hypogyna</name>
    <name type="common">Oomycete</name>
    <name type="synonym">Protoachlya hypogyna</name>
    <dbReference type="NCBI Taxonomy" id="1202772"/>
    <lineage>
        <taxon>Eukaryota</taxon>
        <taxon>Sar</taxon>
        <taxon>Stramenopiles</taxon>
        <taxon>Oomycota</taxon>
        <taxon>Saprolegniomycetes</taxon>
        <taxon>Saprolegniales</taxon>
        <taxon>Achlyaceae</taxon>
        <taxon>Achlya</taxon>
    </lineage>
</organism>
<accession>A0A1V9ZK54</accession>
<evidence type="ECO:0000313" key="3">
    <source>
        <dbReference type="EMBL" id="OQR98368.1"/>
    </source>
</evidence>
<dbReference type="PANTHER" id="PTHR37736:SF1">
    <property type="entry name" value="GLYCINE-RICH PROTEIN"/>
    <property type="match status" value="1"/>
</dbReference>
<keyword evidence="4" id="KW-1185">Reference proteome</keyword>
<feature type="region of interest" description="Disordered" evidence="2">
    <location>
        <begin position="100"/>
        <end position="119"/>
    </location>
</feature>